<reference evidence="4" key="1">
    <citation type="submission" date="2017-04" db="EMBL/GenBank/DDBJ databases">
        <authorList>
            <person name="Varghese N."/>
            <person name="Submissions S."/>
        </authorList>
    </citation>
    <scope>NUCLEOTIDE SEQUENCE [LARGE SCALE GENOMIC DNA]</scope>
    <source>
        <strain evidence="4">K3S</strain>
    </source>
</reference>
<protein>
    <submittedName>
        <fullName evidence="3">Phage-related baseplate assembly protein</fullName>
    </submittedName>
</protein>
<accession>A0A1X7CH89</accession>
<evidence type="ECO:0000313" key="3">
    <source>
        <dbReference type="EMBL" id="SME96401.1"/>
    </source>
</evidence>
<feature type="domain" description="Baseplate J-like central" evidence="1">
    <location>
        <begin position="133"/>
        <end position="204"/>
    </location>
</feature>
<dbReference type="PIRSF" id="PIRSF020481">
    <property type="entry name" value="BAP"/>
    <property type="match status" value="1"/>
</dbReference>
<dbReference type="InterPro" id="IPR058531">
    <property type="entry name" value="Baseplate_J_M"/>
</dbReference>
<evidence type="ECO:0000259" key="1">
    <source>
        <dbReference type="Pfam" id="PF26078"/>
    </source>
</evidence>
<dbReference type="PANTHER" id="PTHR35862">
    <property type="entry name" value="FELS-2 PROPHAGE PROTEIN"/>
    <property type="match status" value="1"/>
</dbReference>
<proteinExistence type="predicted"/>
<sequence length="293" mass="31365">MNGFTSIDMSKVPAPDVVETLDYEAILADILADLRARDAEYSALVESDPAYKILEVAAYRELNLRQRVNDATRAVMVAYALGNDLDNLAALAPVERKIIDAGDSEARPVIPPTYESDEEFRKRTQMAPEGFSVAGPDGAYVFHALKVPAVRDASALSSVPGEVEVYVLGRVGDGTPNAETLIAVNDVINGREVRPLTDHVTVKPAEIVNFEVNAKLFIQPGPAPSSVIDSARSAVTKYVSERHTLGSTVPLSGIYAALHVEGVAKVELASPVTDLAMQLNQAAFCTAFVVEEG</sequence>
<dbReference type="InterPro" id="IPR052726">
    <property type="entry name" value="Phage_Baseplate_Hub"/>
</dbReference>
<dbReference type="OrthoDB" id="9793802at2"/>
<dbReference type="Pfam" id="PF26079">
    <property type="entry name" value="Baseplate_J_C"/>
    <property type="match status" value="1"/>
</dbReference>
<evidence type="ECO:0000259" key="2">
    <source>
        <dbReference type="Pfam" id="PF26079"/>
    </source>
</evidence>
<organism evidence="3 4">
    <name type="scientific">Desulfovibrio gilichinskyi</name>
    <dbReference type="NCBI Taxonomy" id="1519643"/>
    <lineage>
        <taxon>Bacteria</taxon>
        <taxon>Pseudomonadati</taxon>
        <taxon>Thermodesulfobacteriota</taxon>
        <taxon>Desulfovibrionia</taxon>
        <taxon>Desulfovibrionales</taxon>
        <taxon>Desulfovibrionaceae</taxon>
        <taxon>Desulfovibrio</taxon>
    </lineage>
</organism>
<dbReference type="PANTHER" id="PTHR35862:SF1">
    <property type="entry name" value="FELS-2 PROPHAGE PROTEIN"/>
    <property type="match status" value="1"/>
</dbReference>
<dbReference type="AlphaFoldDB" id="A0A1X7CH89"/>
<dbReference type="InterPro" id="IPR058530">
    <property type="entry name" value="Baseplate_J-like_C"/>
</dbReference>
<keyword evidence="4" id="KW-1185">Reference proteome</keyword>
<name>A0A1X7CH89_9BACT</name>
<feature type="domain" description="Baseplate J-like C-terminal" evidence="2">
    <location>
        <begin position="211"/>
        <end position="285"/>
    </location>
</feature>
<dbReference type="InterPro" id="IPR014507">
    <property type="entry name" value="Baseplate_assembly_J_pred"/>
</dbReference>
<dbReference type="EMBL" id="FWZU01000001">
    <property type="protein sequence ID" value="SME96401.1"/>
    <property type="molecule type" value="Genomic_DNA"/>
</dbReference>
<evidence type="ECO:0000313" key="4">
    <source>
        <dbReference type="Proteomes" id="UP000192906"/>
    </source>
</evidence>
<gene>
    <name evidence="3" type="ORF">SAMN06295933_0884</name>
</gene>
<dbReference type="STRING" id="1519643.SAMN06295933_0884"/>
<dbReference type="Proteomes" id="UP000192906">
    <property type="component" value="Unassembled WGS sequence"/>
</dbReference>
<dbReference type="Pfam" id="PF26078">
    <property type="entry name" value="Baseplate_J_M"/>
    <property type="match status" value="1"/>
</dbReference>
<dbReference type="RefSeq" id="WP_085098841.1">
    <property type="nucleotide sequence ID" value="NZ_FWZU01000001.1"/>
</dbReference>